<evidence type="ECO:0000259" key="7">
    <source>
        <dbReference type="Pfam" id="PF04542"/>
    </source>
</evidence>
<proteinExistence type="inferred from homology"/>
<keyword evidence="10" id="KW-1185">Reference proteome</keyword>
<evidence type="ECO:0000256" key="3">
    <source>
        <dbReference type="ARBA" id="ARBA00023082"/>
    </source>
</evidence>
<comment type="caution">
    <text evidence="9">The sequence shown here is derived from an EMBL/GenBank/DDBJ whole genome shotgun (WGS) entry which is preliminary data.</text>
</comment>
<dbReference type="InterPro" id="IPR000838">
    <property type="entry name" value="RNA_pol_sigma70_ECF_CS"/>
</dbReference>
<dbReference type="InterPro" id="IPR007627">
    <property type="entry name" value="RNA_pol_sigma70_r2"/>
</dbReference>
<comment type="similarity">
    <text evidence="1 6">Belongs to the sigma-70 factor family. ECF subfamily.</text>
</comment>
<evidence type="ECO:0000256" key="4">
    <source>
        <dbReference type="ARBA" id="ARBA00023125"/>
    </source>
</evidence>
<dbReference type="Proteomes" id="UP001444625">
    <property type="component" value="Unassembled WGS sequence"/>
</dbReference>
<evidence type="ECO:0000313" key="9">
    <source>
        <dbReference type="EMBL" id="MEN2767081.1"/>
    </source>
</evidence>
<dbReference type="PANTHER" id="PTHR43133">
    <property type="entry name" value="RNA POLYMERASE ECF-TYPE SIGMA FACTO"/>
    <property type="match status" value="1"/>
</dbReference>
<evidence type="ECO:0000313" key="10">
    <source>
        <dbReference type="Proteomes" id="UP001444625"/>
    </source>
</evidence>
<dbReference type="Pfam" id="PF04542">
    <property type="entry name" value="Sigma70_r2"/>
    <property type="match status" value="1"/>
</dbReference>
<keyword evidence="3 6" id="KW-0731">Sigma factor</keyword>
<dbReference type="InterPro" id="IPR039425">
    <property type="entry name" value="RNA_pol_sigma-70-like"/>
</dbReference>
<dbReference type="PANTHER" id="PTHR43133:SF60">
    <property type="entry name" value="RNA POLYMERASE SIGMA FACTOR SIGV"/>
    <property type="match status" value="1"/>
</dbReference>
<dbReference type="SUPFAM" id="SSF88659">
    <property type="entry name" value="Sigma3 and sigma4 domains of RNA polymerase sigma factors"/>
    <property type="match status" value="1"/>
</dbReference>
<dbReference type="InterPro" id="IPR036388">
    <property type="entry name" value="WH-like_DNA-bd_sf"/>
</dbReference>
<keyword evidence="5 6" id="KW-0804">Transcription</keyword>
<feature type="domain" description="RNA polymerase sigma factor 70 region 4 type 2" evidence="8">
    <location>
        <begin position="139"/>
        <end position="183"/>
    </location>
</feature>
<dbReference type="Gene3D" id="1.10.1740.10">
    <property type="match status" value="1"/>
</dbReference>
<reference evidence="9 10" key="1">
    <citation type="submission" date="2024-05" db="EMBL/GenBank/DDBJ databases">
        <authorList>
            <person name="Haq I."/>
            <person name="Ullah Z."/>
            <person name="Ahmad R."/>
            <person name="Li M."/>
            <person name="Tong Y."/>
        </authorList>
    </citation>
    <scope>NUCLEOTIDE SEQUENCE [LARGE SCALE GENOMIC DNA]</scope>
    <source>
        <strain evidence="9 10">16A2E</strain>
    </source>
</reference>
<dbReference type="SUPFAM" id="SSF88946">
    <property type="entry name" value="Sigma2 domain of RNA polymerase sigma factors"/>
    <property type="match status" value="1"/>
</dbReference>
<keyword evidence="4 6" id="KW-0238">DNA-binding</keyword>
<evidence type="ECO:0000256" key="6">
    <source>
        <dbReference type="RuleBase" id="RU000716"/>
    </source>
</evidence>
<evidence type="ECO:0000256" key="5">
    <source>
        <dbReference type="ARBA" id="ARBA00023163"/>
    </source>
</evidence>
<dbReference type="Pfam" id="PF08281">
    <property type="entry name" value="Sigma70_r4_2"/>
    <property type="match status" value="1"/>
</dbReference>
<dbReference type="InterPro" id="IPR014284">
    <property type="entry name" value="RNA_pol_sigma-70_dom"/>
</dbReference>
<dbReference type="Gene3D" id="1.10.10.10">
    <property type="entry name" value="Winged helix-like DNA-binding domain superfamily/Winged helix DNA-binding domain"/>
    <property type="match status" value="1"/>
</dbReference>
<organism evidence="9 10">
    <name type="scientific">Ornithinibacillus xuwenensis</name>
    <dbReference type="NCBI Taxonomy" id="3144668"/>
    <lineage>
        <taxon>Bacteria</taxon>
        <taxon>Bacillati</taxon>
        <taxon>Bacillota</taxon>
        <taxon>Bacilli</taxon>
        <taxon>Bacillales</taxon>
        <taxon>Bacillaceae</taxon>
        <taxon>Ornithinibacillus</taxon>
    </lineage>
</organism>
<dbReference type="InterPro" id="IPR013325">
    <property type="entry name" value="RNA_pol_sigma_r2"/>
</dbReference>
<evidence type="ECO:0000259" key="8">
    <source>
        <dbReference type="Pfam" id="PF08281"/>
    </source>
</evidence>
<dbReference type="NCBIfam" id="TIGR02937">
    <property type="entry name" value="sigma70-ECF"/>
    <property type="match status" value="1"/>
</dbReference>
<dbReference type="InterPro" id="IPR013324">
    <property type="entry name" value="RNA_pol_sigma_r3/r4-like"/>
</dbReference>
<sequence>MGHSKAFHPTCDKEDLEIVQLNPSQAIEIIMDTYGDEIKRLVFTYLKNSADTDDVTQEVFVTIYQKLNTFQGKSSLRSWIYSIAINKSKDYLRSWNSRNKRLREKLAQSSHTITKEEITPEDRTLQKDNSNELFTKVMDLPVKYREVIILFYFKELSTKEISQALKMNDATVRTRLNRGREKLKECLSPKRGGESHG</sequence>
<gene>
    <name evidence="9" type="ORF">ABC228_07770</name>
</gene>
<feature type="domain" description="RNA polymerase sigma-70 region 2" evidence="7">
    <location>
        <begin position="32"/>
        <end position="94"/>
    </location>
</feature>
<protein>
    <recommendedName>
        <fullName evidence="6">RNA polymerase sigma factor</fullName>
    </recommendedName>
</protein>
<dbReference type="PROSITE" id="PS01063">
    <property type="entry name" value="SIGMA70_ECF"/>
    <property type="match status" value="1"/>
</dbReference>
<dbReference type="EMBL" id="JBDIML010000002">
    <property type="protein sequence ID" value="MEN2767081.1"/>
    <property type="molecule type" value="Genomic_DNA"/>
</dbReference>
<keyword evidence="2 6" id="KW-0805">Transcription regulation</keyword>
<name>A0ABU9XFP8_9BACI</name>
<dbReference type="InterPro" id="IPR013249">
    <property type="entry name" value="RNA_pol_sigma70_r4_t2"/>
</dbReference>
<accession>A0ABU9XFP8</accession>
<evidence type="ECO:0000256" key="1">
    <source>
        <dbReference type="ARBA" id="ARBA00010641"/>
    </source>
</evidence>
<dbReference type="RefSeq" id="WP_345824541.1">
    <property type="nucleotide sequence ID" value="NZ_JBDIML010000002.1"/>
</dbReference>
<dbReference type="CDD" id="cd06171">
    <property type="entry name" value="Sigma70_r4"/>
    <property type="match status" value="1"/>
</dbReference>
<evidence type="ECO:0000256" key="2">
    <source>
        <dbReference type="ARBA" id="ARBA00023015"/>
    </source>
</evidence>